<keyword evidence="9 17" id="KW-1278">Translocase</keyword>
<dbReference type="PRINTS" id="PR01436">
    <property type="entry name" value="NADHDHGNASE2"/>
</dbReference>
<evidence type="ECO:0000256" key="8">
    <source>
        <dbReference type="ARBA" id="ARBA00022792"/>
    </source>
</evidence>
<dbReference type="GO" id="GO:0008137">
    <property type="term" value="F:NADH dehydrogenase (ubiquinone) activity"/>
    <property type="evidence" value="ECO:0007669"/>
    <property type="project" value="UniProtKB-EC"/>
</dbReference>
<comment type="similarity">
    <text evidence="2 17">Belongs to the complex I subunit 2 family.</text>
</comment>
<feature type="transmembrane region" description="Helical" evidence="17">
    <location>
        <begin position="99"/>
        <end position="122"/>
    </location>
</feature>
<feature type="transmembrane region" description="Helical" evidence="17">
    <location>
        <begin position="189"/>
        <end position="206"/>
    </location>
</feature>
<dbReference type="InterPro" id="IPR001750">
    <property type="entry name" value="ND/Mrp_TM"/>
</dbReference>
<evidence type="ECO:0000256" key="9">
    <source>
        <dbReference type="ARBA" id="ARBA00022967"/>
    </source>
</evidence>
<dbReference type="GO" id="GO:0006120">
    <property type="term" value="P:mitochondrial electron transport, NADH to ubiquinone"/>
    <property type="evidence" value="ECO:0007669"/>
    <property type="project" value="InterPro"/>
</dbReference>
<comment type="function">
    <text evidence="17">Core subunit of the mitochondrial membrane respiratory chain NADH dehydrogenase (Complex I) which catalyzes electron transfer from NADH through the respiratory chain, using ubiquinone as an electron acceptor. Essential for the catalytic activity and assembly of complex I.</text>
</comment>
<keyword evidence="11 17" id="KW-1133">Transmembrane helix</keyword>
<name>A0A8A3WMT4_9BIVA</name>
<feature type="transmembrane region" description="Helical" evidence="17">
    <location>
        <begin position="265"/>
        <end position="288"/>
    </location>
</feature>
<organism evidence="20">
    <name type="scientific">Physunio superbus</name>
    <dbReference type="NCBI Taxonomy" id="2494254"/>
    <lineage>
        <taxon>Eukaryota</taxon>
        <taxon>Metazoa</taxon>
        <taxon>Spiralia</taxon>
        <taxon>Lophotrochozoa</taxon>
        <taxon>Mollusca</taxon>
        <taxon>Bivalvia</taxon>
        <taxon>Autobranchia</taxon>
        <taxon>Heteroconchia</taxon>
        <taxon>Palaeoheterodonta</taxon>
        <taxon>Unionida</taxon>
        <taxon>Unionoidea</taxon>
        <taxon>Unionidae</taxon>
        <taxon>Gonideinae</taxon>
        <taxon>Physunio</taxon>
    </lineage>
</organism>
<evidence type="ECO:0000256" key="17">
    <source>
        <dbReference type="RuleBase" id="RU003403"/>
    </source>
</evidence>
<evidence type="ECO:0000313" key="20">
    <source>
        <dbReference type="EMBL" id="QTA71682.1"/>
    </source>
</evidence>
<evidence type="ECO:0000256" key="7">
    <source>
        <dbReference type="ARBA" id="ARBA00022692"/>
    </source>
</evidence>
<feature type="chain" id="PRO_5032863578" description="NADH-ubiquinone oxidoreductase chain 2" evidence="18">
    <location>
        <begin position="24"/>
        <end position="329"/>
    </location>
</feature>
<evidence type="ECO:0000256" key="2">
    <source>
        <dbReference type="ARBA" id="ARBA00007012"/>
    </source>
</evidence>
<sequence length="329" mass="36746">MKPIPLNFVLLLLLSTMISLTTSNSFLIWAMLELNMLSFIPIIHITDSNTEAETSVKYIIPQAFGSSLLMTSIILMTATQHSNFLGTLALTMKLGSAPFHSWFPPIMASANLFASFILATWQKLAPLLLLTSEQFAYSPLITTLSISSAIWGSVAGLNQTNLLKLLAFSSINHLGWLMMASLLNSLTQTLYLMFYSLSLLPAFLVMKTSNTKTYMITTVELSTNVKMPILTVSLLSLSGLPPMSMFMMKLPIIMMMASKSMSIQLLLMLMSATISLYFYLSLMMPLWLNHSLKTRNPKYHSPLPLTKPIYIFLITTQLMALPTWLTFLP</sequence>
<keyword evidence="6 17" id="KW-0679">Respiratory chain</keyword>
<feature type="transmembrane region" description="Helical" evidence="17">
    <location>
        <begin position="227"/>
        <end position="245"/>
    </location>
</feature>
<keyword evidence="10 17" id="KW-0249">Electron transport</keyword>
<dbReference type="EMBL" id="MW242815">
    <property type="protein sequence ID" value="QTA71682.1"/>
    <property type="molecule type" value="Genomic_DNA"/>
</dbReference>
<dbReference type="EC" id="7.1.1.2" evidence="3 17"/>
<accession>A0A8A3WMT4</accession>
<reference evidence="20" key="1">
    <citation type="journal article" date="2020" name="Zool. J. Linn. Soc.">
        <title>Mitogenomic phylogeny and fossil-calibrated mutation rates for all F- and M-type mtDNA genes of the largest freshwater mussel family, the Unionidae (Bivalvia).</title>
        <authorList>
            <person name="Zieritz A."/>
            <person name="Froufe E."/>
            <person name="Bolotov I."/>
            <person name="Goncalves D.V."/>
            <person name="Aldridge D.C."/>
            <person name="Bogan A.E."/>
            <person name="Gan H.M."/>
            <person name="Gomes-Dos-Santos A."/>
            <person name="Sousa R."/>
            <person name="Teixeira A."/>
            <person name="Varandas S."/>
            <person name="Zanatta D."/>
            <person name="Lopes-Lima M."/>
        </authorList>
    </citation>
    <scope>NUCLEOTIDE SEQUENCE</scope>
    <source>
        <strain evidence="20">PhySup_M</strain>
    </source>
</reference>
<keyword evidence="8 17" id="KW-0999">Mitochondrion inner membrane</keyword>
<evidence type="ECO:0000256" key="5">
    <source>
        <dbReference type="ARBA" id="ARBA00022448"/>
    </source>
</evidence>
<feature type="transmembrane region" description="Helical" evidence="17">
    <location>
        <begin position="58"/>
        <end position="78"/>
    </location>
</feature>
<protein>
    <recommendedName>
        <fullName evidence="4 17">NADH-ubiquinone oxidoreductase chain 2</fullName>
        <ecNumber evidence="3 17">7.1.1.2</ecNumber>
    </recommendedName>
</protein>
<evidence type="ECO:0000256" key="6">
    <source>
        <dbReference type="ARBA" id="ARBA00022660"/>
    </source>
</evidence>
<dbReference type="InterPro" id="IPR003917">
    <property type="entry name" value="NADH_UbQ_OxRdtase_chain2"/>
</dbReference>
<keyword evidence="7 17" id="KW-0812">Transmembrane</keyword>
<dbReference type="PANTHER" id="PTHR46552">
    <property type="entry name" value="NADH-UBIQUINONE OXIDOREDUCTASE CHAIN 2"/>
    <property type="match status" value="1"/>
</dbReference>
<dbReference type="Pfam" id="PF00361">
    <property type="entry name" value="Proton_antipo_M"/>
    <property type="match status" value="1"/>
</dbReference>
<keyword evidence="15 17" id="KW-0472">Membrane</keyword>
<evidence type="ECO:0000256" key="15">
    <source>
        <dbReference type="ARBA" id="ARBA00023136"/>
    </source>
</evidence>
<evidence type="ECO:0000256" key="1">
    <source>
        <dbReference type="ARBA" id="ARBA00004448"/>
    </source>
</evidence>
<feature type="signal peptide" evidence="18">
    <location>
        <begin position="1"/>
        <end position="23"/>
    </location>
</feature>
<evidence type="ECO:0000256" key="4">
    <source>
        <dbReference type="ARBA" id="ARBA00021008"/>
    </source>
</evidence>
<dbReference type="InterPro" id="IPR050175">
    <property type="entry name" value="Complex_I_Subunit_2"/>
</dbReference>
<comment type="subcellular location">
    <subcellularLocation>
        <location evidence="1 17">Mitochondrion inner membrane</location>
        <topology evidence="1 17">Multi-pass membrane protein</topology>
    </subcellularLocation>
</comment>
<keyword evidence="18" id="KW-0732">Signal</keyword>
<geneLocation type="mitochondrion" evidence="20"/>
<dbReference type="PANTHER" id="PTHR46552:SF1">
    <property type="entry name" value="NADH-UBIQUINONE OXIDOREDUCTASE CHAIN 2"/>
    <property type="match status" value="1"/>
</dbReference>
<gene>
    <name evidence="20" type="primary">nad2</name>
</gene>
<dbReference type="AlphaFoldDB" id="A0A8A3WMT4"/>
<evidence type="ECO:0000256" key="16">
    <source>
        <dbReference type="ARBA" id="ARBA00049551"/>
    </source>
</evidence>
<evidence type="ECO:0000256" key="11">
    <source>
        <dbReference type="ARBA" id="ARBA00022989"/>
    </source>
</evidence>
<feature type="transmembrane region" description="Helical" evidence="17">
    <location>
        <begin position="134"/>
        <end position="155"/>
    </location>
</feature>
<evidence type="ECO:0000256" key="3">
    <source>
        <dbReference type="ARBA" id="ARBA00012944"/>
    </source>
</evidence>
<keyword evidence="14 17" id="KW-0496">Mitochondrion</keyword>
<dbReference type="GO" id="GO:0005743">
    <property type="term" value="C:mitochondrial inner membrane"/>
    <property type="evidence" value="ECO:0007669"/>
    <property type="project" value="UniProtKB-SubCell"/>
</dbReference>
<feature type="transmembrane region" description="Helical" evidence="17">
    <location>
        <begin position="309"/>
        <end position="327"/>
    </location>
</feature>
<keyword evidence="13 17" id="KW-0830">Ubiquinone</keyword>
<feature type="domain" description="NADH:quinone oxidoreductase/Mrp antiporter transmembrane" evidence="19">
    <location>
        <begin position="87"/>
        <end position="274"/>
    </location>
</feature>
<evidence type="ECO:0000256" key="18">
    <source>
        <dbReference type="SAM" id="SignalP"/>
    </source>
</evidence>
<comment type="catalytic activity">
    <reaction evidence="16 17">
        <text>a ubiquinone + NADH + 5 H(+)(in) = a ubiquinol + NAD(+) + 4 H(+)(out)</text>
        <dbReference type="Rhea" id="RHEA:29091"/>
        <dbReference type="Rhea" id="RHEA-COMP:9565"/>
        <dbReference type="Rhea" id="RHEA-COMP:9566"/>
        <dbReference type="ChEBI" id="CHEBI:15378"/>
        <dbReference type="ChEBI" id="CHEBI:16389"/>
        <dbReference type="ChEBI" id="CHEBI:17976"/>
        <dbReference type="ChEBI" id="CHEBI:57540"/>
        <dbReference type="ChEBI" id="CHEBI:57945"/>
        <dbReference type="EC" id="7.1.1.2"/>
    </reaction>
</comment>
<proteinExistence type="inferred from homology"/>
<feature type="transmembrane region" description="Helical" evidence="17">
    <location>
        <begin position="162"/>
        <end position="183"/>
    </location>
</feature>
<evidence type="ECO:0000256" key="10">
    <source>
        <dbReference type="ARBA" id="ARBA00022982"/>
    </source>
</evidence>
<evidence type="ECO:0000256" key="12">
    <source>
        <dbReference type="ARBA" id="ARBA00023027"/>
    </source>
</evidence>
<evidence type="ECO:0000259" key="19">
    <source>
        <dbReference type="Pfam" id="PF00361"/>
    </source>
</evidence>
<evidence type="ECO:0000256" key="14">
    <source>
        <dbReference type="ARBA" id="ARBA00023128"/>
    </source>
</evidence>
<keyword evidence="5" id="KW-0813">Transport</keyword>
<keyword evidence="12 17" id="KW-0520">NAD</keyword>
<evidence type="ECO:0000256" key="13">
    <source>
        <dbReference type="ARBA" id="ARBA00023075"/>
    </source>
</evidence>